<dbReference type="AlphaFoldDB" id="A0AAU7DZW9"/>
<dbReference type="Pfam" id="PF21981">
    <property type="entry name" value="RecX_HTH3"/>
    <property type="match status" value="1"/>
</dbReference>
<evidence type="ECO:0000256" key="4">
    <source>
        <dbReference type="ARBA" id="ARBA00022490"/>
    </source>
</evidence>
<dbReference type="Gene3D" id="1.10.10.10">
    <property type="entry name" value="Winged helix-like DNA-binding domain superfamily/Winged helix DNA-binding domain"/>
    <property type="match status" value="2"/>
</dbReference>
<name>A0AAU7DZW9_9MICO</name>
<proteinExistence type="inferred from homology"/>
<dbReference type="InterPro" id="IPR036388">
    <property type="entry name" value="WH-like_DNA-bd_sf"/>
</dbReference>
<evidence type="ECO:0000256" key="5">
    <source>
        <dbReference type="HAMAP-Rule" id="MF_01114"/>
    </source>
</evidence>
<feature type="domain" description="RecX second three-helical" evidence="6">
    <location>
        <begin position="72"/>
        <end position="113"/>
    </location>
</feature>
<keyword evidence="4 5" id="KW-0963">Cytoplasm</keyword>
<gene>
    <name evidence="5" type="primary">recX</name>
    <name evidence="8" type="ORF">V5R04_04700</name>
</gene>
<feature type="domain" description="RecX third three-helical" evidence="7">
    <location>
        <begin position="119"/>
        <end position="166"/>
    </location>
</feature>
<dbReference type="Pfam" id="PF02631">
    <property type="entry name" value="RecX_HTH2"/>
    <property type="match status" value="1"/>
</dbReference>
<organism evidence="8">
    <name type="scientific">Jonesiaceae bacterium BS-20</name>
    <dbReference type="NCBI Taxonomy" id="3120821"/>
    <lineage>
        <taxon>Bacteria</taxon>
        <taxon>Bacillati</taxon>
        <taxon>Actinomycetota</taxon>
        <taxon>Actinomycetes</taxon>
        <taxon>Micrococcales</taxon>
        <taxon>Jonesiaceae</taxon>
    </lineage>
</organism>
<accession>A0AAU7DZW9</accession>
<dbReference type="HAMAP" id="MF_01114">
    <property type="entry name" value="RecX"/>
    <property type="match status" value="1"/>
</dbReference>
<evidence type="ECO:0000313" key="8">
    <source>
        <dbReference type="EMBL" id="XBH22528.1"/>
    </source>
</evidence>
<sequence length="179" mass="20472">MKILDFADLHIPQESRIEVDPATEAAREAALRSLSSVGRSRNSLQERLVERGHELEVLVPLLDRFEEVGLLNDRELARAIARARFTERGRSRRAIANELERKGFDELDIEEALSQIDEEDEIETVRALARKRLAKDTKGQRQDRIRRALGHLCRKGYSQGMAMKCIMEVLHQEDADTAV</sequence>
<dbReference type="EMBL" id="CP146203">
    <property type="protein sequence ID" value="XBH22528.1"/>
    <property type="molecule type" value="Genomic_DNA"/>
</dbReference>
<dbReference type="PANTHER" id="PTHR33602">
    <property type="entry name" value="REGULATORY PROTEIN RECX FAMILY PROTEIN"/>
    <property type="match status" value="1"/>
</dbReference>
<dbReference type="PANTHER" id="PTHR33602:SF1">
    <property type="entry name" value="REGULATORY PROTEIN RECX FAMILY PROTEIN"/>
    <property type="match status" value="1"/>
</dbReference>
<reference evidence="8" key="1">
    <citation type="submission" date="2024-02" db="EMBL/GenBank/DDBJ databases">
        <title>Tomenella chthoni gen. nov. sp. nov., a member of the family Jonesiaceae isolated from bat guano.</title>
        <authorList>
            <person name="Miller S.L."/>
            <person name="King J."/>
            <person name="Sankaranarayanan K."/>
            <person name="Lawson P.A."/>
        </authorList>
    </citation>
    <scope>NUCLEOTIDE SEQUENCE</scope>
    <source>
        <strain evidence="8">BS-20</strain>
    </source>
</reference>
<evidence type="ECO:0000256" key="2">
    <source>
        <dbReference type="ARBA" id="ARBA00009695"/>
    </source>
</evidence>
<dbReference type="GO" id="GO:0006282">
    <property type="term" value="P:regulation of DNA repair"/>
    <property type="evidence" value="ECO:0007669"/>
    <property type="project" value="UniProtKB-UniRule"/>
</dbReference>
<protein>
    <recommendedName>
        <fullName evidence="3 5">Regulatory protein RecX</fullName>
    </recommendedName>
</protein>
<evidence type="ECO:0000259" key="6">
    <source>
        <dbReference type="Pfam" id="PF02631"/>
    </source>
</evidence>
<dbReference type="InterPro" id="IPR053924">
    <property type="entry name" value="RecX_HTH_2nd"/>
</dbReference>
<comment type="similarity">
    <text evidence="2 5">Belongs to the RecX family.</text>
</comment>
<evidence type="ECO:0000259" key="7">
    <source>
        <dbReference type="Pfam" id="PF21981"/>
    </source>
</evidence>
<comment type="function">
    <text evidence="5">Modulates RecA activity.</text>
</comment>
<comment type="subcellular location">
    <subcellularLocation>
        <location evidence="1 5">Cytoplasm</location>
    </subcellularLocation>
</comment>
<evidence type="ECO:0000256" key="3">
    <source>
        <dbReference type="ARBA" id="ARBA00018111"/>
    </source>
</evidence>
<dbReference type="InterPro" id="IPR003783">
    <property type="entry name" value="Regulatory_RecX"/>
</dbReference>
<dbReference type="GO" id="GO:0005737">
    <property type="term" value="C:cytoplasm"/>
    <property type="evidence" value="ECO:0007669"/>
    <property type="project" value="UniProtKB-SubCell"/>
</dbReference>
<dbReference type="InterPro" id="IPR053925">
    <property type="entry name" value="RecX_HTH_3rd"/>
</dbReference>
<evidence type="ECO:0000256" key="1">
    <source>
        <dbReference type="ARBA" id="ARBA00004496"/>
    </source>
</evidence>